<evidence type="ECO:0000256" key="1">
    <source>
        <dbReference type="SAM" id="MobiDB-lite"/>
    </source>
</evidence>
<feature type="region of interest" description="Disordered" evidence="1">
    <location>
        <begin position="30"/>
        <end position="51"/>
    </location>
</feature>
<dbReference type="EMBL" id="JANPWB010000015">
    <property type="protein sequence ID" value="KAJ1087914.1"/>
    <property type="molecule type" value="Genomic_DNA"/>
</dbReference>
<reference evidence="2" key="1">
    <citation type="journal article" date="2022" name="bioRxiv">
        <title>Sequencing and chromosome-scale assembly of the giantPleurodeles waltlgenome.</title>
        <authorList>
            <person name="Brown T."/>
            <person name="Elewa A."/>
            <person name="Iarovenko S."/>
            <person name="Subramanian E."/>
            <person name="Araus A.J."/>
            <person name="Petzold A."/>
            <person name="Susuki M."/>
            <person name="Suzuki K.-i.T."/>
            <person name="Hayashi T."/>
            <person name="Toyoda A."/>
            <person name="Oliveira C."/>
            <person name="Osipova E."/>
            <person name="Leigh N.D."/>
            <person name="Simon A."/>
            <person name="Yun M.H."/>
        </authorList>
    </citation>
    <scope>NUCLEOTIDE SEQUENCE</scope>
    <source>
        <strain evidence="2">20211129_DDA</strain>
        <tissue evidence="2">Liver</tissue>
    </source>
</reference>
<gene>
    <name evidence="2" type="ORF">NDU88_001073</name>
</gene>
<name>A0AAV7LBJ5_PLEWA</name>
<dbReference type="Proteomes" id="UP001066276">
    <property type="component" value="Chromosome 11"/>
</dbReference>
<proteinExistence type="predicted"/>
<feature type="region of interest" description="Disordered" evidence="1">
    <location>
        <begin position="71"/>
        <end position="111"/>
    </location>
</feature>
<comment type="caution">
    <text evidence="2">The sequence shown here is derived from an EMBL/GenBank/DDBJ whole genome shotgun (WGS) entry which is preliminary data.</text>
</comment>
<dbReference type="AlphaFoldDB" id="A0AAV7LBJ5"/>
<evidence type="ECO:0000313" key="3">
    <source>
        <dbReference type="Proteomes" id="UP001066276"/>
    </source>
</evidence>
<organism evidence="2 3">
    <name type="scientific">Pleurodeles waltl</name>
    <name type="common">Iberian ribbed newt</name>
    <dbReference type="NCBI Taxonomy" id="8319"/>
    <lineage>
        <taxon>Eukaryota</taxon>
        <taxon>Metazoa</taxon>
        <taxon>Chordata</taxon>
        <taxon>Craniata</taxon>
        <taxon>Vertebrata</taxon>
        <taxon>Euteleostomi</taxon>
        <taxon>Amphibia</taxon>
        <taxon>Batrachia</taxon>
        <taxon>Caudata</taxon>
        <taxon>Salamandroidea</taxon>
        <taxon>Salamandridae</taxon>
        <taxon>Pleurodelinae</taxon>
        <taxon>Pleurodeles</taxon>
    </lineage>
</organism>
<sequence>MSAGAPPCEGAGGCTCSDPKCCGFRCGTGGGGKEEQGGAGPSSRLAAASQWQPGSWRSHGWLQRVHPSLLHAPGSRGRLKNGGRSRAEPLAGGRLAGPGRQADGPASPRGF</sequence>
<protein>
    <submittedName>
        <fullName evidence="2">Uncharacterized protein</fullName>
    </submittedName>
</protein>
<accession>A0AAV7LBJ5</accession>
<keyword evidence="3" id="KW-1185">Reference proteome</keyword>
<evidence type="ECO:0000313" key="2">
    <source>
        <dbReference type="EMBL" id="KAJ1087914.1"/>
    </source>
</evidence>